<proteinExistence type="predicted"/>
<gene>
    <name evidence="1" type="ORF">BCR38DRAFT_214291</name>
</gene>
<name>A0A1Y2E0M2_9PEZI</name>
<dbReference type="GeneID" id="63770395"/>
<sequence>MWILKTDLISSVFIPLGIVSKLLSDWPDLQRYPNPSHTSIRQRGLCACLRSIRSQPAQRSVAVKRSVFWLAGVAVPVPEPLEFAPASALRSRWESQAHMDATVVQGRVVHGTRYCWGRFHSPMFEVCFFRVSRKASSDRSECEVQPSLDTRCIDRPVTVAVRCSRTSRVRSFVRVSR</sequence>
<accession>A0A1Y2E0M2</accession>
<protein>
    <submittedName>
        <fullName evidence="1">Uncharacterized protein</fullName>
    </submittedName>
</protein>
<dbReference type="Proteomes" id="UP000193689">
    <property type="component" value="Unassembled WGS sequence"/>
</dbReference>
<dbReference type="EMBL" id="MCFJ01000007">
    <property type="protein sequence ID" value="ORY64415.1"/>
    <property type="molecule type" value="Genomic_DNA"/>
</dbReference>
<evidence type="ECO:0000313" key="1">
    <source>
        <dbReference type="EMBL" id="ORY64415.1"/>
    </source>
</evidence>
<organism evidence="1 2">
    <name type="scientific">Pseudomassariella vexata</name>
    <dbReference type="NCBI Taxonomy" id="1141098"/>
    <lineage>
        <taxon>Eukaryota</taxon>
        <taxon>Fungi</taxon>
        <taxon>Dikarya</taxon>
        <taxon>Ascomycota</taxon>
        <taxon>Pezizomycotina</taxon>
        <taxon>Sordariomycetes</taxon>
        <taxon>Xylariomycetidae</taxon>
        <taxon>Amphisphaeriales</taxon>
        <taxon>Pseudomassariaceae</taxon>
        <taxon>Pseudomassariella</taxon>
    </lineage>
</organism>
<reference evidence="1 2" key="1">
    <citation type="submission" date="2016-07" db="EMBL/GenBank/DDBJ databases">
        <title>Pervasive Adenine N6-methylation of Active Genes in Fungi.</title>
        <authorList>
            <consortium name="DOE Joint Genome Institute"/>
            <person name="Mondo S.J."/>
            <person name="Dannebaum R.O."/>
            <person name="Kuo R.C."/>
            <person name="Labutti K."/>
            <person name="Haridas S."/>
            <person name="Kuo A."/>
            <person name="Salamov A."/>
            <person name="Ahrendt S.R."/>
            <person name="Lipzen A."/>
            <person name="Sullivan W."/>
            <person name="Andreopoulos W.B."/>
            <person name="Clum A."/>
            <person name="Lindquist E."/>
            <person name="Daum C."/>
            <person name="Ramamoorthy G.K."/>
            <person name="Gryganskyi A."/>
            <person name="Culley D."/>
            <person name="Magnuson J.K."/>
            <person name="James T.Y."/>
            <person name="O'Malley M.A."/>
            <person name="Stajich J.E."/>
            <person name="Spatafora J.W."/>
            <person name="Visel A."/>
            <person name="Grigoriev I.V."/>
        </authorList>
    </citation>
    <scope>NUCLEOTIDE SEQUENCE [LARGE SCALE GENOMIC DNA]</scope>
    <source>
        <strain evidence="1 2">CBS 129021</strain>
    </source>
</reference>
<dbReference type="InParanoid" id="A0A1Y2E0M2"/>
<comment type="caution">
    <text evidence="1">The sequence shown here is derived from an EMBL/GenBank/DDBJ whole genome shotgun (WGS) entry which is preliminary data.</text>
</comment>
<keyword evidence="2" id="KW-1185">Reference proteome</keyword>
<evidence type="ECO:0000313" key="2">
    <source>
        <dbReference type="Proteomes" id="UP000193689"/>
    </source>
</evidence>
<dbReference type="AlphaFoldDB" id="A0A1Y2E0M2"/>
<dbReference type="RefSeq" id="XP_040715829.1">
    <property type="nucleotide sequence ID" value="XM_040854183.1"/>
</dbReference>